<keyword evidence="3" id="KW-1185">Reference proteome</keyword>
<dbReference type="PIRSF" id="PIRSF028743">
    <property type="entry name" value="GvpO_protein"/>
    <property type="match status" value="1"/>
</dbReference>
<dbReference type="Proteomes" id="UP000638648">
    <property type="component" value="Unassembled WGS sequence"/>
</dbReference>
<dbReference type="EMBL" id="JADBEM010000001">
    <property type="protein sequence ID" value="MBE1607163.1"/>
    <property type="molecule type" value="Genomic_DNA"/>
</dbReference>
<sequence>MADGRRQGGDNAPHRSRRPERSRTAETDPMTATRTAMKQLSVLTSCPAEGVSRLERNEDGWLIQVEVLELERIPDTTSILASYETHTDDAGNITSYHRQRRYARNQAGDL</sequence>
<accession>A0A927MXL7</accession>
<evidence type="ECO:0000313" key="2">
    <source>
        <dbReference type="EMBL" id="MBE1607163.1"/>
    </source>
</evidence>
<evidence type="ECO:0008006" key="4">
    <source>
        <dbReference type="Google" id="ProtNLM"/>
    </source>
</evidence>
<evidence type="ECO:0000313" key="3">
    <source>
        <dbReference type="Proteomes" id="UP000638648"/>
    </source>
</evidence>
<dbReference type="RefSeq" id="WP_192751155.1">
    <property type="nucleotide sequence ID" value="NZ_BAABJL010000175.1"/>
</dbReference>
<organism evidence="2 3">
    <name type="scientific">Actinopolymorpha pittospori</name>
    <dbReference type="NCBI Taxonomy" id="648752"/>
    <lineage>
        <taxon>Bacteria</taxon>
        <taxon>Bacillati</taxon>
        <taxon>Actinomycetota</taxon>
        <taxon>Actinomycetes</taxon>
        <taxon>Propionibacteriales</taxon>
        <taxon>Actinopolymorphaceae</taxon>
        <taxon>Actinopolymorpha</taxon>
    </lineage>
</organism>
<comment type="caution">
    <text evidence="2">The sequence shown here is derived from an EMBL/GenBank/DDBJ whole genome shotgun (WGS) entry which is preliminary data.</text>
</comment>
<dbReference type="InterPro" id="IPR008634">
    <property type="entry name" value="Gas-vesicle_GvpO"/>
</dbReference>
<dbReference type="Pfam" id="PF05800">
    <property type="entry name" value="GvpO"/>
    <property type="match status" value="1"/>
</dbReference>
<reference evidence="2" key="1">
    <citation type="submission" date="2020-10" db="EMBL/GenBank/DDBJ databases">
        <title>Sequencing the genomes of 1000 actinobacteria strains.</title>
        <authorList>
            <person name="Klenk H.-P."/>
        </authorList>
    </citation>
    <scope>NUCLEOTIDE SEQUENCE</scope>
    <source>
        <strain evidence="2">DSM 45354</strain>
    </source>
</reference>
<name>A0A927MXL7_9ACTN</name>
<proteinExistence type="predicted"/>
<dbReference type="GO" id="GO:0031412">
    <property type="term" value="P:gas vesicle organization"/>
    <property type="evidence" value="ECO:0007669"/>
    <property type="project" value="InterPro"/>
</dbReference>
<gene>
    <name evidence="2" type="ORF">HEB94_004011</name>
</gene>
<dbReference type="AlphaFoldDB" id="A0A927MXL7"/>
<protein>
    <recommendedName>
        <fullName evidence="4">Gas vesicle synthesis protein GvpO</fullName>
    </recommendedName>
</protein>
<feature type="region of interest" description="Disordered" evidence="1">
    <location>
        <begin position="1"/>
        <end position="37"/>
    </location>
</feature>
<evidence type="ECO:0000256" key="1">
    <source>
        <dbReference type="SAM" id="MobiDB-lite"/>
    </source>
</evidence>